<dbReference type="SUPFAM" id="SSF48452">
    <property type="entry name" value="TPR-like"/>
    <property type="match status" value="2"/>
</dbReference>
<feature type="domain" description="GGDEF" evidence="4">
    <location>
        <begin position="292"/>
        <end position="399"/>
    </location>
</feature>
<dbReference type="InterPro" id="IPR011990">
    <property type="entry name" value="TPR-like_helical_dom_sf"/>
</dbReference>
<gene>
    <name evidence="5" type="ordered locus">DP1692</name>
</gene>
<dbReference type="EMBL" id="CR522870">
    <property type="protein sequence ID" value="CAG36421.1"/>
    <property type="molecule type" value="Genomic_DNA"/>
</dbReference>
<evidence type="ECO:0000259" key="4">
    <source>
        <dbReference type="PROSITE" id="PS50887"/>
    </source>
</evidence>
<dbReference type="InterPro" id="IPR000160">
    <property type="entry name" value="GGDEF_dom"/>
</dbReference>
<keyword evidence="1" id="KW-0677">Repeat</keyword>
<dbReference type="Gene3D" id="1.25.40.10">
    <property type="entry name" value="Tetratricopeptide repeat domain"/>
    <property type="match status" value="2"/>
</dbReference>
<dbReference type="Pfam" id="PF13414">
    <property type="entry name" value="TPR_11"/>
    <property type="match status" value="1"/>
</dbReference>
<evidence type="ECO:0000256" key="3">
    <source>
        <dbReference type="PROSITE-ProRule" id="PRU00339"/>
    </source>
</evidence>
<dbReference type="eggNOG" id="COG0457">
    <property type="taxonomic scope" value="Bacteria"/>
</dbReference>
<organism evidence="5 6">
    <name type="scientific">Desulfotalea psychrophila (strain LSv54 / DSM 12343)</name>
    <dbReference type="NCBI Taxonomy" id="177439"/>
    <lineage>
        <taxon>Bacteria</taxon>
        <taxon>Pseudomonadati</taxon>
        <taxon>Thermodesulfobacteriota</taxon>
        <taxon>Desulfobulbia</taxon>
        <taxon>Desulfobulbales</taxon>
        <taxon>Desulfocapsaceae</taxon>
        <taxon>Desulfotalea</taxon>
    </lineage>
</organism>
<evidence type="ECO:0000313" key="6">
    <source>
        <dbReference type="Proteomes" id="UP000000602"/>
    </source>
</evidence>
<keyword evidence="2 3" id="KW-0802">TPR repeat</keyword>
<dbReference type="STRING" id="177439.DP1692"/>
<keyword evidence="6" id="KW-1185">Reference proteome</keyword>
<dbReference type="PROSITE" id="PS50887">
    <property type="entry name" value="GGDEF"/>
    <property type="match status" value="1"/>
</dbReference>
<dbReference type="RefSeq" id="WP_011188933.1">
    <property type="nucleotide sequence ID" value="NC_006138.1"/>
</dbReference>
<dbReference type="InterPro" id="IPR029787">
    <property type="entry name" value="Nucleotide_cyclase"/>
</dbReference>
<accession>Q6AMK4</accession>
<feature type="repeat" description="TPR" evidence="3">
    <location>
        <begin position="466"/>
        <end position="499"/>
    </location>
</feature>
<proteinExistence type="predicted"/>
<dbReference type="InterPro" id="IPR019734">
    <property type="entry name" value="TPR_rpt"/>
</dbReference>
<dbReference type="KEGG" id="dps:DP1692"/>
<dbReference type="HOGENOM" id="CLU_026495_0_0_7"/>
<dbReference type="SUPFAM" id="SSF55073">
    <property type="entry name" value="Nucleotide cyclase"/>
    <property type="match status" value="1"/>
</dbReference>
<name>Q6AMK4_DESPS</name>
<evidence type="ECO:0000256" key="1">
    <source>
        <dbReference type="ARBA" id="ARBA00022737"/>
    </source>
</evidence>
<reference evidence="6" key="1">
    <citation type="journal article" date="2004" name="Environ. Microbiol.">
        <title>The genome of Desulfotalea psychrophila, a sulfate-reducing bacterium from permanently cold Arctic sediments.</title>
        <authorList>
            <person name="Rabus R."/>
            <person name="Ruepp A."/>
            <person name="Frickey T."/>
            <person name="Rattei T."/>
            <person name="Fartmann B."/>
            <person name="Stark M."/>
            <person name="Bauer M."/>
            <person name="Zibat A."/>
            <person name="Lombardot T."/>
            <person name="Becker I."/>
            <person name="Amann J."/>
            <person name="Gellner K."/>
            <person name="Teeling H."/>
            <person name="Leuschner W.D."/>
            <person name="Gloeckner F.-O."/>
            <person name="Lupas A.N."/>
            <person name="Amann R."/>
            <person name="Klenk H.-P."/>
        </authorList>
    </citation>
    <scope>NUCLEOTIDE SEQUENCE [LARGE SCALE GENOMIC DNA]</scope>
    <source>
        <strain evidence="6">DSM 12343 / LSv54</strain>
    </source>
</reference>
<dbReference type="AlphaFoldDB" id="Q6AMK4"/>
<evidence type="ECO:0000313" key="5">
    <source>
        <dbReference type="EMBL" id="CAG36421.1"/>
    </source>
</evidence>
<evidence type="ECO:0000256" key="2">
    <source>
        <dbReference type="ARBA" id="ARBA00022803"/>
    </source>
</evidence>
<dbReference type="PANTHER" id="PTHR45586:SF1">
    <property type="entry name" value="LIPOPOLYSACCHARIDE ASSEMBLY PROTEIN B"/>
    <property type="match status" value="1"/>
</dbReference>
<dbReference type="Proteomes" id="UP000000602">
    <property type="component" value="Chromosome"/>
</dbReference>
<dbReference type="InterPro" id="IPR051012">
    <property type="entry name" value="CellSynth/LPSAsmb/PSIAsmb"/>
</dbReference>
<dbReference type="SMART" id="SM00028">
    <property type="entry name" value="TPR"/>
    <property type="match status" value="3"/>
</dbReference>
<sequence>MLIPFPLQLEDKTLTAEDFRRFSTYFREIILELVPTSVEVSFADATERSGHPQQTDESRRLDFAYFADECLLLSFMLASEEVVLAVVEGIDPFVAERCTEDWLERIHHLIQKKFLEEKERRVDLQTGLLNLSSLEFLVEEPRFRQNGGLLFIEIPPPRSRSRYGYIHVQKASRLLQSFVKDIGLLHYMGHSLFALLVDVDPLAYTAQLLGYLRREGCRRVHIGVGSTQAQENFGVSGRLLLDQAWTALQEAYSRGPYSFCDYTTLAYPHRHPLAEPEAAVRKRIQRAERNLEKFCLVLFKKDQVCRRSLEDLFLGPEDMEIFVWQEEFYVLLPNFTAERAQLWASDMVVRLSARKTAVSAGVGHFPYQDFSAKETLGHAKKALLHALFYGKKTVTLFGAVSLNVSGDIYYAEGDLVRAVREYKAGLVCDSSNVNLLNSLGVTYAMMGNRLALSCFQEVLQLEPRNFMALYNSGLYYRATHDFKMAIDCFEQAIHLLQESGGEEKMLRDISLQLGMLCSEEGDGKRALELLLPLAQGENDYLLDDILYYIGKSYNDIGESKKAIAWLQRAVHAHCLEDKTMSLLGYLYFCEGEGNEVALSLCRRSVEKNPVDPLLKLRLAEVQFACGEVEEALCLARKCLSGKKVQREARKTLAKMYTDLKEYAKARRLLPE</sequence>
<dbReference type="PANTHER" id="PTHR45586">
    <property type="entry name" value="TPR REPEAT-CONTAINING PROTEIN PA4667"/>
    <property type="match status" value="1"/>
</dbReference>
<dbReference type="PROSITE" id="PS50005">
    <property type="entry name" value="TPR"/>
    <property type="match status" value="1"/>
</dbReference>
<dbReference type="OrthoDB" id="5430072at2"/>
<protein>
    <recommendedName>
        <fullName evidence="4">GGDEF domain-containing protein</fullName>
    </recommendedName>
</protein>